<dbReference type="Proteomes" id="UP001373496">
    <property type="component" value="Unassembled WGS sequence"/>
</dbReference>
<feature type="active site" evidence="3">
    <location>
        <position position="159"/>
    </location>
</feature>
<evidence type="ECO:0000313" key="5">
    <source>
        <dbReference type="EMBL" id="MEI4279868.1"/>
    </source>
</evidence>
<evidence type="ECO:0000256" key="2">
    <source>
        <dbReference type="ARBA" id="ARBA00022801"/>
    </source>
</evidence>
<dbReference type="GO" id="GO:0016787">
    <property type="term" value="F:hydrolase activity"/>
    <property type="evidence" value="ECO:0007669"/>
    <property type="project" value="UniProtKB-KW"/>
</dbReference>
<dbReference type="PANTHER" id="PTHR48081:SF8">
    <property type="entry name" value="ALPHA_BETA HYDROLASE FOLD-3 DOMAIN-CONTAINING PROTEIN-RELATED"/>
    <property type="match status" value="1"/>
</dbReference>
<keyword evidence="6" id="KW-1185">Reference proteome</keyword>
<dbReference type="EMBL" id="JBAPLV010000017">
    <property type="protein sequence ID" value="MEI4279868.1"/>
    <property type="molecule type" value="Genomic_DNA"/>
</dbReference>
<dbReference type="Gene3D" id="2.70.98.10">
    <property type="match status" value="1"/>
</dbReference>
<dbReference type="InterPro" id="IPR014718">
    <property type="entry name" value="GH-type_carb-bd"/>
</dbReference>
<dbReference type="InterPro" id="IPR011013">
    <property type="entry name" value="Gal_mutarotase_sf_dom"/>
</dbReference>
<dbReference type="RefSeq" id="WP_225233745.1">
    <property type="nucleotide sequence ID" value="NZ_JBAPLV010000017.1"/>
</dbReference>
<sequence length="616" mass="65226">MPIDPHFTPFLQRLAELGATPLVSGDAVVDRQRYRALSLARRGEGYRPEPVADVEDRTIAGPDGDLALRIYRSGLGRVGGQTRPVVVWLHGGGWAVGDLDTHDPVCRAVANRLGATVLAVDYRLAPEHPHPAPLDDSVAAVRWAAHRWPTAPLVVAGDSAGAGLAAGVALRCRDEGGPVLAAQLLAYPGLDPTMGMPSTDENGTGLFLEKVDMRRFWDWYLPDGGDRFTAPLGTDLTGLPPAVVATAEFDPLRDEGDTYAVELAAAGVHVVHLPGPGLVHGYFGLTEIAPAAAVRRSEVLDVLADLLGTPGVGPEEPAWPTTEPLGAWLERGAARVAVDLRGGGLRRLAVGDWDVLDGYPTGVVPKGRRGGLLLPWPNRLRDGAWSWDGADLQLDVTAEGAAMHGLLSWQPFAVLARTQDTVTVGTVLEPRSGYPFRLAVAVDYRLEPDRLTVTVRVRNAGTHPAPFGVGMHPYLHVGSDADGAVGAADLDVPARTALDLDGGLPTGGRHAFDGAVGTIGDRALDDAVTDLVRDDDGWARVRLSGPAGALELAVDRSWPWLQVYTGDTLPEGQRRRSLAVEPMTCPPNALADAADLVVLAPDATWSGTWTLGWTPA</sequence>
<dbReference type="Pfam" id="PF07859">
    <property type="entry name" value="Abhydrolase_3"/>
    <property type="match status" value="1"/>
</dbReference>
<dbReference type="InterPro" id="IPR002168">
    <property type="entry name" value="Lipase_GDXG_HIS_AS"/>
</dbReference>
<proteinExistence type="inferred from homology"/>
<dbReference type="SUPFAM" id="SSF53474">
    <property type="entry name" value="alpha/beta-Hydrolases"/>
    <property type="match status" value="1"/>
</dbReference>
<evidence type="ECO:0000256" key="1">
    <source>
        <dbReference type="ARBA" id="ARBA00010515"/>
    </source>
</evidence>
<dbReference type="Pfam" id="PF01263">
    <property type="entry name" value="Aldose_epim"/>
    <property type="match status" value="1"/>
</dbReference>
<organism evidence="5 6">
    <name type="scientific">Klenkia terrae</name>
    <dbReference type="NCBI Taxonomy" id="1052259"/>
    <lineage>
        <taxon>Bacteria</taxon>
        <taxon>Bacillati</taxon>
        <taxon>Actinomycetota</taxon>
        <taxon>Actinomycetes</taxon>
        <taxon>Geodermatophilales</taxon>
        <taxon>Geodermatophilaceae</taxon>
        <taxon>Klenkia</taxon>
    </lineage>
</organism>
<gene>
    <name evidence="5" type="ORF">UXQ13_15460</name>
</gene>
<dbReference type="SUPFAM" id="SSF74650">
    <property type="entry name" value="Galactose mutarotase-like"/>
    <property type="match status" value="1"/>
</dbReference>
<evidence type="ECO:0000313" key="6">
    <source>
        <dbReference type="Proteomes" id="UP001373496"/>
    </source>
</evidence>
<evidence type="ECO:0000256" key="3">
    <source>
        <dbReference type="PROSITE-ProRule" id="PRU10038"/>
    </source>
</evidence>
<dbReference type="Gene3D" id="3.40.50.1820">
    <property type="entry name" value="alpha/beta hydrolase"/>
    <property type="match status" value="1"/>
</dbReference>
<comment type="caution">
    <text evidence="5">The sequence shown here is derived from an EMBL/GenBank/DDBJ whole genome shotgun (WGS) entry which is preliminary data.</text>
</comment>
<keyword evidence="2 5" id="KW-0378">Hydrolase</keyword>
<evidence type="ECO:0000259" key="4">
    <source>
        <dbReference type="Pfam" id="PF07859"/>
    </source>
</evidence>
<dbReference type="InterPro" id="IPR008183">
    <property type="entry name" value="Aldose_1/G6P_1-epimerase"/>
</dbReference>
<dbReference type="InterPro" id="IPR029058">
    <property type="entry name" value="AB_hydrolase_fold"/>
</dbReference>
<dbReference type="PROSITE" id="PS01174">
    <property type="entry name" value="LIPASE_GDXG_SER"/>
    <property type="match status" value="1"/>
</dbReference>
<comment type="similarity">
    <text evidence="1">Belongs to the 'GDXG' lipolytic enzyme family.</text>
</comment>
<name>A0ABU8E957_9ACTN</name>
<feature type="domain" description="Alpha/beta hydrolase fold-3" evidence="4">
    <location>
        <begin position="86"/>
        <end position="283"/>
    </location>
</feature>
<accession>A0ABU8E957</accession>
<protein>
    <submittedName>
        <fullName evidence="5">Alpha/beta hydrolase fold domain-containing protein</fullName>
    </submittedName>
</protein>
<dbReference type="PANTHER" id="PTHR48081">
    <property type="entry name" value="AB HYDROLASE SUPERFAMILY PROTEIN C4A8.06C"/>
    <property type="match status" value="1"/>
</dbReference>
<dbReference type="InterPro" id="IPR033140">
    <property type="entry name" value="Lipase_GDXG_put_SER_AS"/>
</dbReference>
<dbReference type="PROSITE" id="PS01173">
    <property type="entry name" value="LIPASE_GDXG_HIS"/>
    <property type="match status" value="1"/>
</dbReference>
<dbReference type="InterPro" id="IPR050300">
    <property type="entry name" value="GDXG_lipolytic_enzyme"/>
</dbReference>
<reference evidence="5 6" key="1">
    <citation type="submission" date="2024-03" db="EMBL/GenBank/DDBJ databases">
        <title>Draft genome sequence of Klenkia terrae.</title>
        <authorList>
            <person name="Duangmal K."/>
            <person name="Chantavorakit T."/>
        </authorList>
    </citation>
    <scope>NUCLEOTIDE SEQUENCE [LARGE SCALE GENOMIC DNA]</scope>
    <source>
        <strain evidence="5 6">JCM 17786</strain>
    </source>
</reference>
<dbReference type="InterPro" id="IPR013094">
    <property type="entry name" value="AB_hydrolase_3"/>
</dbReference>